<dbReference type="EMBL" id="CP000020">
    <property type="protein sequence ID" value="AAW86535.1"/>
    <property type="molecule type" value="Genomic_DNA"/>
</dbReference>
<dbReference type="EnsemblBacteria" id="AAW86535">
    <property type="protein sequence ID" value="AAW86535"/>
    <property type="gene ID" value="VF_2040"/>
</dbReference>
<proteinExistence type="predicted"/>
<dbReference type="HOGENOM" id="CLU_163405_0_0_6"/>
<dbReference type="InterPro" id="IPR025474">
    <property type="entry name" value="DUF4325"/>
</dbReference>
<dbReference type="STRING" id="312309.VF_2040"/>
<gene>
    <name evidence="3" type="ordered locus">VF_2040</name>
</gene>
<dbReference type="OrthoDB" id="1551124at2"/>
<accession>Q5E361</accession>
<protein>
    <recommendedName>
        <fullName evidence="2">DUF4325 domain-containing protein</fullName>
    </recommendedName>
</protein>
<name>Q5E361_ALIF1</name>
<feature type="domain" description="DUF4325" evidence="2">
    <location>
        <begin position="32"/>
        <end position="95"/>
    </location>
</feature>
<organism evidence="3 4">
    <name type="scientific">Aliivibrio fischeri (strain ATCC 700601 / ES114)</name>
    <name type="common">Vibrio fischeri</name>
    <dbReference type="NCBI Taxonomy" id="312309"/>
    <lineage>
        <taxon>Bacteria</taxon>
        <taxon>Pseudomonadati</taxon>
        <taxon>Pseudomonadota</taxon>
        <taxon>Gammaproteobacteria</taxon>
        <taxon>Vibrionales</taxon>
        <taxon>Vibrionaceae</taxon>
        <taxon>Aliivibrio</taxon>
    </lineage>
</organism>
<dbReference type="PATRIC" id="fig|312309.11.peg.2080"/>
<evidence type="ECO:0000256" key="1">
    <source>
        <dbReference type="SAM" id="MobiDB-lite"/>
    </source>
</evidence>
<dbReference type="Pfam" id="PF14213">
    <property type="entry name" value="DUF4325"/>
    <property type="match status" value="1"/>
</dbReference>
<dbReference type="GeneID" id="54164746"/>
<evidence type="ECO:0000313" key="4">
    <source>
        <dbReference type="Proteomes" id="UP000000537"/>
    </source>
</evidence>
<feature type="region of interest" description="Disordered" evidence="1">
    <location>
        <begin position="1"/>
        <end position="26"/>
    </location>
</feature>
<sequence>MNSHKTIPVTTEFHPRPKGRYAKDAPGCEKSSGEVFRKQCLVPALREFDSVLVDLTGYNRYGRSFLDEAFGGLISREHFTKAELDKKLTVKHDDVESFISIINERIISAEENRLKE</sequence>
<reference evidence="3 4" key="1">
    <citation type="journal article" date="2005" name="Proc. Natl. Acad. Sci. U.S.A.">
        <title>Complete genome sequence of Vibrio fischeri: a symbiotic bacterium with pathogenic congeners.</title>
        <authorList>
            <person name="Ruby E.G."/>
            <person name="Urbanowski M."/>
            <person name="Campbell J."/>
            <person name="Dunn A."/>
            <person name="Faini M."/>
            <person name="Gunsalus R."/>
            <person name="Lostroh P."/>
            <person name="Lupp C."/>
            <person name="McCann J."/>
            <person name="Millikan D."/>
            <person name="Schaefer A."/>
            <person name="Stabb E."/>
            <person name="Stevens A."/>
            <person name="Visick K."/>
            <person name="Whistler C."/>
            <person name="Greenberg E.P."/>
        </authorList>
    </citation>
    <scope>NUCLEOTIDE SEQUENCE [LARGE SCALE GENOMIC DNA]</scope>
    <source>
        <strain evidence="4">ATCC 700601 / ES114</strain>
    </source>
</reference>
<dbReference type="RefSeq" id="WP_011262509.1">
    <property type="nucleotide sequence ID" value="NC_006840.2"/>
</dbReference>
<evidence type="ECO:0000259" key="2">
    <source>
        <dbReference type="Pfam" id="PF14213"/>
    </source>
</evidence>
<reference evidence="3 4" key="2">
    <citation type="journal article" date="2008" name="BMC Genomics">
        <title>Comparative genomics-based investigation of resequencing targets in Vibrio fischeri: focus on point miscalls and artefactual expansions.</title>
        <authorList>
            <person name="Mandel M.J."/>
            <person name="Stabb E.V."/>
            <person name="Ruby E.G."/>
        </authorList>
    </citation>
    <scope>NUCLEOTIDE SEQUENCE [LARGE SCALE GENOMIC DNA]</scope>
    <source>
        <strain evidence="4">ATCC 700601 / ES114</strain>
    </source>
</reference>
<dbReference type="Proteomes" id="UP000000537">
    <property type="component" value="Chromosome I"/>
</dbReference>
<dbReference type="eggNOG" id="ENOG5033FUP">
    <property type="taxonomic scope" value="Bacteria"/>
</dbReference>
<dbReference type="KEGG" id="vfi:VF_2040"/>
<keyword evidence="4" id="KW-1185">Reference proteome</keyword>
<evidence type="ECO:0000313" key="3">
    <source>
        <dbReference type="EMBL" id="AAW86535.1"/>
    </source>
</evidence>
<dbReference type="AlphaFoldDB" id="Q5E361"/>